<keyword evidence="1" id="KW-0732">Signal</keyword>
<evidence type="ECO:0000256" key="1">
    <source>
        <dbReference type="SAM" id="SignalP"/>
    </source>
</evidence>
<feature type="signal peptide" evidence="1">
    <location>
        <begin position="1"/>
        <end position="25"/>
    </location>
</feature>
<accession>A0A8E2F4Z4</accession>
<keyword evidence="3" id="KW-1185">Reference proteome</keyword>
<organism evidence="2 3">
    <name type="scientific">Glonium stellatum</name>
    <dbReference type="NCBI Taxonomy" id="574774"/>
    <lineage>
        <taxon>Eukaryota</taxon>
        <taxon>Fungi</taxon>
        <taxon>Dikarya</taxon>
        <taxon>Ascomycota</taxon>
        <taxon>Pezizomycotina</taxon>
        <taxon>Dothideomycetes</taxon>
        <taxon>Pleosporomycetidae</taxon>
        <taxon>Gloniales</taxon>
        <taxon>Gloniaceae</taxon>
        <taxon>Glonium</taxon>
    </lineage>
</organism>
<reference evidence="2 3" key="1">
    <citation type="journal article" date="2016" name="Nat. Commun.">
        <title>Ectomycorrhizal ecology is imprinted in the genome of the dominant symbiotic fungus Cenococcum geophilum.</title>
        <authorList>
            <consortium name="DOE Joint Genome Institute"/>
            <person name="Peter M."/>
            <person name="Kohler A."/>
            <person name="Ohm R.A."/>
            <person name="Kuo A."/>
            <person name="Krutzmann J."/>
            <person name="Morin E."/>
            <person name="Arend M."/>
            <person name="Barry K.W."/>
            <person name="Binder M."/>
            <person name="Choi C."/>
            <person name="Clum A."/>
            <person name="Copeland A."/>
            <person name="Grisel N."/>
            <person name="Haridas S."/>
            <person name="Kipfer T."/>
            <person name="LaButti K."/>
            <person name="Lindquist E."/>
            <person name="Lipzen A."/>
            <person name="Maire R."/>
            <person name="Meier B."/>
            <person name="Mihaltcheva S."/>
            <person name="Molinier V."/>
            <person name="Murat C."/>
            <person name="Poggeler S."/>
            <person name="Quandt C.A."/>
            <person name="Sperisen C."/>
            <person name="Tritt A."/>
            <person name="Tisserant E."/>
            <person name="Crous P.W."/>
            <person name="Henrissat B."/>
            <person name="Nehls U."/>
            <person name="Egli S."/>
            <person name="Spatafora J.W."/>
            <person name="Grigoriev I.V."/>
            <person name="Martin F.M."/>
        </authorList>
    </citation>
    <scope>NUCLEOTIDE SEQUENCE [LARGE SCALE GENOMIC DNA]</scope>
    <source>
        <strain evidence="2 3">CBS 207.34</strain>
    </source>
</reference>
<protein>
    <recommendedName>
        <fullName evidence="4">Secreted protein</fullName>
    </recommendedName>
</protein>
<name>A0A8E2F4Z4_9PEZI</name>
<dbReference type="EMBL" id="KV749314">
    <property type="protein sequence ID" value="OCL10063.1"/>
    <property type="molecule type" value="Genomic_DNA"/>
</dbReference>
<feature type="non-terminal residue" evidence="2">
    <location>
        <position position="88"/>
    </location>
</feature>
<proteinExistence type="predicted"/>
<sequence>MHALPAANSRLCLLWSLNWHTKVWSAPEPTMHLCLHEEALFSLNHFEALRPLYGHQFFGKLHMQGGKGCLAVVEAVFASLYGISGPGV</sequence>
<dbReference type="Proteomes" id="UP000250140">
    <property type="component" value="Unassembled WGS sequence"/>
</dbReference>
<evidence type="ECO:0000313" key="2">
    <source>
        <dbReference type="EMBL" id="OCL10063.1"/>
    </source>
</evidence>
<evidence type="ECO:0008006" key="4">
    <source>
        <dbReference type="Google" id="ProtNLM"/>
    </source>
</evidence>
<dbReference type="AlphaFoldDB" id="A0A8E2F4Z4"/>
<evidence type="ECO:0000313" key="3">
    <source>
        <dbReference type="Proteomes" id="UP000250140"/>
    </source>
</evidence>
<gene>
    <name evidence="2" type="ORF">AOQ84DRAFT_402792</name>
</gene>
<feature type="chain" id="PRO_5034871734" description="Secreted protein" evidence="1">
    <location>
        <begin position="26"/>
        <end position="88"/>
    </location>
</feature>